<comment type="subcellular location">
    <subcellularLocation>
        <location evidence="1">Membrane</location>
        <topology evidence="1">Single-pass membrane protein</topology>
    </subcellularLocation>
</comment>
<evidence type="ECO:0000256" key="5">
    <source>
        <dbReference type="SAM" id="SignalP"/>
    </source>
</evidence>
<proteinExistence type="predicted"/>
<dbReference type="Proteomes" id="UP001225356">
    <property type="component" value="Unassembled WGS sequence"/>
</dbReference>
<evidence type="ECO:0000256" key="1">
    <source>
        <dbReference type="ARBA" id="ARBA00004167"/>
    </source>
</evidence>
<organism evidence="6 7">
    <name type="scientific">Streptosporangium lutulentum</name>
    <dbReference type="NCBI Taxonomy" id="1461250"/>
    <lineage>
        <taxon>Bacteria</taxon>
        <taxon>Bacillati</taxon>
        <taxon>Actinomycetota</taxon>
        <taxon>Actinomycetes</taxon>
        <taxon>Streptosporangiales</taxon>
        <taxon>Streptosporangiaceae</taxon>
        <taxon>Streptosporangium</taxon>
    </lineage>
</organism>
<sequence>MRFPPSGADSRRPLRRLTVLTRWAILATACLTVLSSGVAQAAPPKSPLLKTGKLATTSCPEPPIIDLGIPRTREYLTTVMKCLDKSWSAHFARAGLRFRKPTVRFYEEPAQKVCGTVPWPVNVGALYCTERATLVFPLTGDWIENRTDLYPFKIAAHEYGHHLQSLTGVRRDYEARVRSDPAHQNELNRRYELQADCLSGVFLGSVRRSLPRTAQDWESLSDELRASGDDPGHRTHGAGANRVRWFDRGYRAISPAACDTWTAKPSYVS</sequence>
<keyword evidence="6" id="KW-0645">Protease</keyword>
<dbReference type="InterPro" id="IPR007343">
    <property type="entry name" value="Uncharacterised_pept_Zn_put"/>
</dbReference>
<evidence type="ECO:0000313" key="6">
    <source>
        <dbReference type="EMBL" id="MDP9847599.1"/>
    </source>
</evidence>
<dbReference type="PANTHER" id="PTHR30168:SF0">
    <property type="entry name" value="INNER MEMBRANE PROTEIN"/>
    <property type="match status" value="1"/>
</dbReference>
<keyword evidence="2" id="KW-0812">Transmembrane</keyword>
<dbReference type="RefSeq" id="WP_307564673.1">
    <property type="nucleotide sequence ID" value="NZ_JAUSQU010000001.1"/>
</dbReference>
<keyword evidence="4" id="KW-0472">Membrane</keyword>
<evidence type="ECO:0000256" key="3">
    <source>
        <dbReference type="ARBA" id="ARBA00022989"/>
    </source>
</evidence>
<accession>A0ABT9QNV3</accession>
<comment type="caution">
    <text evidence="6">The sequence shown here is derived from an EMBL/GenBank/DDBJ whole genome shotgun (WGS) entry which is preliminary data.</text>
</comment>
<dbReference type="EMBL" id="JAUSQU010000001">
    <property type="protein sequence ID" value="MDP9847599.1"/>
    <property type="molecule type" value="Genomic_DNA"/>
</dbReference>
<evidence type="ECO:0000256" key="4">
    <source>
        <dbReference type="ARBA" id="ARBA00023136"/>
    </source>
</evidence>
<feature type="chain" id="PRO_5045251972" evidence="5">
    <location>
        <begin position="42"/>
        <end position="269"/>
    </location>
</feature>
<gene>
    <name evidence="6" type="ORF">J2853_006810</name>
</gene>
<keyword evidence="6" id="KW-0482">Metalloprotease</keyword>
<dbReference type="GO" id="GO:0008237">
    <property type="term" value="F:metallopeptidase activity"/>
    <property type="evidence" value="ECO:0007669"/>
    <property type="project" value="UniProtKB-KW"/>
</dbReference>
<keyword evidence="3" id="KW-1133">Transmembrane helix</keyword>
<keyword evidence="5" id="KW-0732">Signal</keyword>
<evidence type="ECO:0000313" key="7">
    <source>
        <dbReference type="Proteomes" id="UP001225356"/>
    </source>
</evidence>
<keyword evidence="7" id="KW-1185">Reference proteome</keyword>
<dbReference type="PANTHER" id="PTHR30168">
    <property type="entry name" value="PUTATIVE MEMBRANE PROTEIN YPFJ"/>
    <property type="match status" value="1"/>
</dbReference>
<protein>
    <submittedName>
        <fullName evidence="6">Metalloprotease</fullName>
    </submittedName>
</protein>
<feature type="signal peptide" evidence="5">
    <location>
        <begin position="1"/>
        <end position="41"/>
    </location>
</feature>
<keyword evidence="6" id="KW-0378">Hydrolase</keyword>
<dbReference type="Pfam" id="PF04228">
    <property type="entry name" value="Zn_peptidase"/>
    <property type="match status" value="1"/>
</dbReference>
<name>A0ABT9QNV3_9ACTN</name>
<reference evidence="6 7" key="1">
    <citation type="submission" date="2023-07" db="EMBL/GenBank/DDBJ databases">
        <title>Sequencing the genomes of 1000 actinobacteria strains.</title>
        <authorList>
            <person name="Klenk H.-P."/>
        </authorList>
    </citation>
    <scope>NUCLEOTIDE SEQUENCE [LARGE SCALE GENOMIC DNA]</scope>
    <source>
        <strain evidence="6 7">DSM 46740</strain>
    </source>
</reference>
<evidence type="ECO:0000256" key="2">
    <source>
        <dbReference type="ARBA" id="ARBA00022692"/>
    </source>
</evidence>